<name>A0A842HHT6_9BACT</name>
<feature type="transmembrane region" description="Helical" evidence="7">
    <location>
        <begin position="143"/>
        <end position="168"/>
    </location>
</feature>
<gene>
    <name evidence="10" type="ORF">H5P28_14925</name>
</gene>
<keyword evidence="11" id="KW-1185">Reference proteome</keyword>
<protein>
    <submittedName>
        <fullName evidence="10">MotA/TolQ/ExbB proton channel family protein</fullName>
    </submittedName>
</protein>
<proteinExistence type="inferred from homology"/>
<keyword evidence="8" id="KW-0732">Signal</keyword>
<evidence type="ECO:0000256" key="1">
    <source>
        <dbReference type="ARBA" id="ARBA00004651"/>
    </source>
</evidence>
<sequence>MKRLTAAAFLLFSTLSAFAQAAPAQKGSSLWTMIREGGWAMWPLGLCSLLMFFFIFYAWRETMRKRFIPDASLPEISVHLGNRNIDAARQTLSTSDTVLGRSLAKALSKARPELPGANREKVETLLIECLEAEENTINRPVNYLNVIAATAPMIGLLGTVSGMIGAFQTMERIGMGQPQAFAGSIGEALITTASGLVIGIPAMVAYFVMRNRLSARMIATAQCATDLVDELAGEAGA</sequence>
<accession>A0A842HHT6</accession>
<evidence type="ECO:0000256" key="2">
    <source>
        <dbReference type="ARBA" id="ARBA00022475"/>
    </source>
</evidence>
<evidence type="ECO:0000256" key="7">
    <source>
        <dbReference type="SAM" id="Phobius"/>
    </source>
</evidence>
<dbReference type="InterPro" id="IPR002898">
    <property type="entry name" value="MotA_ExbB_proton_chnl"/>
</dbReference>
<feature type="domain" description="MotA/TolQ/ExbB proton channel" evidence="9">
    <location>
        <begin position="97"/>
        <end position="215"/>
    </location>
</feature>
<comment type="subcellular location">
    <subcellularLocation>
        <location evidence="1">Cell membrane</location>
        <topology evidence="1">Multi-pass membrane protein</topology>
    </subcellularLocation>
    <subcellularLocation>
        <location evidence="6">Membrane</location>
        <topology evidence="6">Multi-pass membrane protein</topology>
    </subcellularLocation>
</comment>
<evidence type="ECO:0000259" key="9">
    <source>
        <dbReference type="Pfam" id="PF01618"/>
    </source>
</evidence>
<dbReference type="GO" id="GO:0017038">
    <property type="term" value="P:protein import"/>
    <property type="evidence" value="ECO:0007669"/>
    <property type="project" value="TreeGrafter"/>
</dbReference>
<dbReference type="GO" id="GO:0005886">
    <property type="term" value="C:plasma membrane"/>
    <property type="evidence" value="ECO:0007669"/>
    <property type="project" value="UniProtKB-SubCell"/>
</dbReference>
<evidence type="ECO:0000256" key="5">
    <source>
        <dbReference type="ARBA" id="ARBA00023136"/>
    </source>
</evidence>
<evidence type="ECO:0000256" key="3">
    <source>
        <dbReference type="ARBA" id="ARBA00022692"/>
    </source>
</evidence>
<keyword evidence="2" id="KW-1003">Cell membrane</keyword>
<keyword evidence="6" id="KW-0813">Transport</keyword>
<comment type="caution">
    <text evidence="10">The sequence shown here is derived from an EMBL/GenBank/DDBJ whole genome shotgun (WGS) entry which is preliminary data.</text>
</comment>
<feature type="chain" id="PRO_5032395206" evidence="8">
    <location>
        <begin position="20"/>
        <end position="237"/>
    </location>
</feature>
<dbReference type="Proteomes" id="UP000546464">
    <property type="component" value="Unassembled WGS sequence"/>
</dbReference>
<feature type="signal peptide" evidence="8">
    <location>
        <begin position="1"/>
        <end position="19"/>
    </location>
</feature>
<evidence type="ECO:0000313" key="11">
    <source>
        <dbReference type="Proteomes" id="UP000546464"/>
    </source>
</evidence>
<dbReference type="AlphaFoldDB" id="A0A842HHT6"/>
<dbReference type="InterPro" id="IPR050790">
    <property type="entry name" value="ExbB/TolQ_transport"/>
</dbReference>
<comment type="similarity">
    <text evidence="6">Belongs to the exbB/tolQ family.</text>
</comment>
<dbReference type="EMBL" id="JACHVB010000043">
    <property type="protein sequence ID" value="MBC2595558.1"/>
    <property type="molecule type" value="Genomic_DNA"/>
</dbReference>
<dbReference type="RefSeq" id="WP_185676509.1">
    <property type="nucleotide sequence ID" value="NZ_JACHVB010000043.1"/>
</dbReference>
<keyword evidence="4 7" id="KW-1133">Transmembrane helix</keyword>
<keyword evidence="6" id="KW-0653">Protein transport</keyword>
<evidence type="ECO:0000313" key="10">
    <source>
        <dbReference type="EMBL" id="MBC2595558.1"/>
    </source>
</evidence>
<evidence type="ECO:0000256" key="4">
    <source>
        <dbReference type="ARBA" id="ARBA00022989"/>
    </source>
</evidence>
<feature type="transmembrane region" description="Helical" evidence="7">
    <location>
        <begin position="37"/>
        <end position="59"/>
    </location>
</feature>
<keyword evidence="3 7" id="KW-0812">Transmembrane</keyword>
<organism evidence="10 11">
    <name type="scientific">Ruficoccus amylovorans</name>
    <dbReference type="NCBI Taxonomy" id="1804625"/>
    <lineage>
        <taxon>Bacteria</taxon>
        <taxon>Pseudomonadati</taxon>
        <taxon>Verrucomicrobiota</taxon>
        <taxon>Opitutia</taxon>
        <taxon>Puniceicoccales</taxon>
        <taxon>Cerasicoccaceae</taxon>
        <taxon>Ruficoccus</taxon>
    </lineage>
</organism>
<feature type="transmembrane region" description="Helical" evidence="7">
    <location>
        <begin position="188"/>
        <end position="208"/>
    </location>
</feature>
<dbReference type="Pfam" id="PF01618">
    <property type="entry name" value="MotA_ExbB"/>
    <property type="match status" value="1"/>
</dbReference>
<dbReference type="PANTHER" id="PTHR30625:SF17">
    <property type="entry name" value="TOLQ-RELATED"/>
    <property type="match status" value="1"/>
</dbReference>
<keyword evidence="5 7" id="KW-0472">Membrane</keyword>
<evidence type="ECO:0000256" key="6">
    <source>
        <dbReference type="RuleBase" id="RU004057"/>
    </source>
</evidence>
<evidence type="ECO:0000256" key="8">
    <source>
        <dbReference type="SAM" id="SignalP"/>
    </source>
</evidence>
<reference evidence="10 11" key="1">
    <citation type="submission" date="2020-07" db="EMBL/GenBank/DDBJ databases">
        <authorList>
            <person name="Feng X."/>
        </authorList>
    </citation>
    <scope>NUCLEOTIDE SEQUENCE [LARGE SCALE GENOMIC DNA]</scope>
    <source>
        <strain evidence="10 11">JCM31066</strain>
    </source>
</reference>
<dbReference type="PANTHER" id="PTHR30625">
    <property type="entry name" value="PROTEIN TOLQ"/>
    <property type="match status" value="1"/>
</dbReference>